<gene>
    <name evidence="7" type="ORF">WNY77_08340</name>
</gene>
<keyword evidence="3 4" id="KW-0408">Iron</keyword>
<evidence type="ECO:0000313" key="7">
    <source>
        <dbReference type="EMBL" id="MEM5497396.1"/>
    </source>
</evidence>
<feature type="chain" id="PRO_5046749120" evidence="5">
    <location>
        <begin position="23"/>
        <end position="154"/>
    </location>
</feature>
<organism evidence="7 8">
    <name type="scientific">Paraglaciecola mesophila</name>
    <dbReference type="NCBI Taxonomy" id="197222"/>
    <lineage>
        <taxon>Bacteria</taxon>
        <taxon>Pseudomonadati</taxon>
        <taxon>Pseudomonadota</taxon>
        <taxon>Gammaproteobacteria</taxon>
        <taxon>Alteromonadales</taxon>
        <taxon>Alteromonadaceae</taxon>
        <taxon>Paraglaciecola</taxon>
    </lineage>
</organism>
<name>A0ABU9SU35_9ALTE</name>
<evidence type="ECO:0000256" key="1">
    <source>
        <dbReference type="ARBA" id="ARBA00022617"/>
    </source>
</evidence>
<proteinExistence type="predicted"/>
<protein>
    <submittedName>
        <fullName evidence="7">Cytochrome C</fullName>
    </submittedName>
</protein>
<feature type="domain" description="Cytochrome c" evidence="6">
    <location>
        <begin position="34"/>
        <end position="138"/>
    </location>
</feature>
<accession>A0ABU9SU35</accession>
<reference evidence="7 8" key="1">
    <citation type="submission" date="2024-03" db="EMBL/GenBank/DDBJ databases">
        <title>Community enrichment and isolation of bacterial strains for fucoidan degradation.</title>
        <authorList>
            <person name="Sichert A."/>
        </authorList>
    </citation>
    <scope>NUCLEOTIDE SEQUENCE [LARGE SCALE GENOMIC DNA]</scope>
    <source>
        <strain evidence="7 8">AS12</strain>
    </source>
</reference>
<keyword evidence="8" id="KW-1185">Reference proteome</keyword>
<keyword evidence="1 4" id="KW-0349">Heme</keyword>
<comment type="caution">
    <text evidence="7">The sequence shown here is derived from an EMBL/GenBank/DDBJ whole genome shotgun (WGS) entry which is preliminary data.</text>
</comment>
<dbReference type="Gene3D" id="1.10.760.10">
    <property type="entry name" value="Cytochrome c-like domain"/>
    <property type="match status" value="1"/>
</dbReference>
<evidence type="ECO:0000256" key="2">
    <source>
        <dbReference type="ARBA" id="ARBA00022723"/>
    </source>
</evidence>
<keyword evidence="5" id="KW-0732">Signal</keyword>
<evidence type="ECO:0000256" key="5">
    <source>
        <dbReference type="SAM" id="SignalP"/>
    </source>
</evidence>
<evidence type="ECO:0000259" key="6">
    <source>
        <dbReference type="PROSITE" id="PS51007"/>
    </source>
</evidence>
<dbReference type="EMBL" id="JBBMQS010000004">
    <property type="protein sequence ID" value="MEM5497396.1"/>
    <property type="molecule type" value="Genomic_DNA"/>
</dbReference>
<feature type="signal peptide" evidence="5">
    <location>
        <begin position="1"/>
        <end position="22"/>
    </location>
</feature>
<dbReference type="RefSeq" id="WP_342881437.1">
    <property type="nucleotide sequence ID" value="NZ_JBBMQS010000004.1"/>
</dbReference>
<keyword evidence="2 4" id="KW-0479">Metal-binding</keyword>
<dbReference type="SUPFAM" id="SSF46626">
    <property type="entry name" value="Cytochrome c"/>
    <property type="match status" value="1"/>
</dbReference>
<evidence type="ECO:0000313" key="8">
    <source>
        <dbReference type="Proteomes" id="UP001461163"/>
    </source>
</evidence>
<dbReference type="InterPro" id="IPR009056">
    <property type="entry name" value="Cyt_c-like_dom"/>
</dbReference>
<dbReference type="PROSITE" id="PS51007">
    <property type="entry name" value="CYTC"/>
    <property type="match status" value="1"/>
</dbReference>
<evidence type="ECO:0000256" key="4">
    <source>
        <dbReference type="PROSITE-ProRule" id="PRU00433"/>
    </source>
</evidence>
<dbReference type="InterPro" id="IPR036909">
    <property type="entry name" value="Cyt_c-like_dom_sf"/>
</dbReference>
<sequence length="154" mass="16822">MKNLLFIGLITLVMLLAGCGKGADSPKGFSLPKGNEQNGELVFNKYQCLACHTLEGYNDADLGKVFADPIPLGGTSAKVKTYAQLVTSIINPSHELAPRSHALVPVVDDNGQSKMTVFNDVMTVTEMIDVVAFLQPKYKVKPIQYTNYLQYQVP</sequence>
<evidence type="ECO:0000256" key="3">
    <source>
        <dbReference type="ARBA" id="ARBA00023004"/>
    </source>
</evidence>
<dbReference type="Proteomes" id="UP001461163">
    <property type="component" value="Unassembled WGS sequence"/>
</dbReference>
<dbReference type="PROSITE" id="PS51257">
    <property type="entry name" value="PROKAR_LIPOPROTEIN"/>
    <property type="match status" value="1"/>
</dbReference>